<feature type="compositionally biased region" description="Low complexity" evidence="1">
    <location>
        <begin position="162"/>
        <end position="173"/>
    </location>
</feature>
<keyword evidence="2" id="KW-0812">Transmembrane</keyword>
<evidence type="ECO:0000313" key="4">
    <source>
        <dbReference type="Proteomes" id="UP000318878"/>
    </source>
</evidence>
<keyword evidence="4" id="KW-1185">Reference proteome</keyword>
<name>A0A5C5UZ95_9BACT</name>
<protein>
    <recommendedName>
        <fullName evidence="5">PH domain-containing protein</fullName>
    </recommendedName>
</protein>
<dbReference type="RefSeq" id="WP_146435561.1">
    <property type="nucleotide sequence ID" value="NZ_SJPF01000005.1"/>
</dbReference>
<sequence length="173" mass="19202">MSPSSRQNETRQPELLVQHWPLTQSPWETGVMAIAFAAVGLIAYYASSSWSLGLLCMVLLLLTSWRMWLPATFEIGPRGIVQKNLWGQRRIQWRSVDSCQTQRKGVLVYLLADASAAAELSNVYISGPSQVDEICEIVDYYLQIRRSGGGSSILRHDDSADSIDSPPISASRS</sequence>
<comment type="caution">
    <text evidence="3">The sequence shown here is derived from an EMBL/GenBank/DDBJ whole genome shotgun (WGS) entry which is preliminary data.</text>
</comment>
<feature type="region of interest" description="Disordered" evidence="1">
    <location>
        <begin position="153"/>
        <end position="173"/>
    </location>
</feature>
<keyword evidence="2" id="KW-0472">Membrane</keyword>
<organism evidence="3 4">
    <name type="scientific">Blastopirellula retiformator</name>
    <dbReference type="NCBI Taxonomy" id="2527970"/>
    <lineage>
        <taxon>Bacteria</taxon>
        <taxon>Pseudomonadati</taxon>
        <taxon>Planctomycetota</taxon>
        <taxon>Planctomycetia</taxon>
        <taxon>Pirellulales</taxon>
        <taxon>Pirellulaceae</taxon>
        <taxon>Blastopirellula</taxon>
    </lineage>
</organism>
<evidence type="ECO:0008006" key="5">
    <source>
        <dbReference type="Google" id="ProtNLM"/>
    </source>
</evidence>
<reference evidence="3 4" key="1">
    <citation type="submission" date="2019-02" db="EMBL/GenBank/DDBJ databases">
        <title>Deep-cultivation of Planctomycetes and their phenomic and genomic characterization uncovers novel biology.</title>
        <authorList>
            <person name="Wiegand S."/>
            <person name="Jogler M."/>
            <person name="Boedeker C."/>
            <person name="Pinto D."/>
            <person name="Vollmers J."/>
            <person name="Rivas-Marin E."/>
            <person name="Kohn T."/>
            <person name="Peeters S.H."/>
            <person name="Heuer A."/>
            <person name="Rast P."/>
            <person name="Oberbeckmann S."/>
            <person name="Bunk B."/>
            <person name="Jeske O."/>
            <person name="Meyerdierks A."/>
            <person name="Storesund J.E."/>
            <person name="Kallscheuer N."/>
            <person name="Luecker S."/>
            <person name="Lage O.M."/>
            <person name="Pohl T."/>
            <person name="Merkel B.J."/>
            <person name="Hornburger P."/>
            <person name="Mueller R.-W."/>
            <person name="Bruemmer F."/>
            <person name="Labrenz M."/>
            <person name="Spormann A.M."/>
            <person name="Op Den Camp H."/>
            <person name="Overmann J."/>
            <person name="Amann R."/>
            <person name="Jetten M.S.M."/>
            <person name="Mascher T."/>
            <person name="Medema M.H."/>
            <person name="Devos D.P."/>
            <person name="Kaster A.-K."/>
            <person name="Ovreas L."/>
            <person name="Rohde M."/>
            <person name="Galperin M.Y."/>
            <person name="Jogler C."/>
        </authorList>
    </citation>
    <scope>NUCLEOTIDE SEQUENCE [LARGE SCALE GENOMIC DNA]</scope>
    <source>
        <strain evidence="3 4">Enr8</strain>
    </source>
</reference>
<accession>A0A5C5UZ95</accession>
<evidence type="ECO:0000256" key="2">
    <source>
        <dbReference type="SAM" id="Phobius"/>
    </source>
</evidence>
<evidence type="ECO:0000313" key="3">
    <source>
        <dbReference type="EMBL" id="TWT30807.1"/>
    </source>
</evidence>
<keyword evidence="2" id="KW-1133">Transmembrane helix</keyword>
<evidence type="ECO:0000256" key="1">
    <source>
        <dbReference type="SAM" id="MobiDB-lite"/>
    </source>
</evidence>
<dbReference type="OrthoDB" id="272682at2"/>
<dbReference type="AlphaFoldDB" id="A0A5C5UZ95"/>
<dbReference type="Proteomes" id="UP000318878">
    <property type="component" value="Unassembled WGS sequence"/>
</dbReference>
<proteinExistence type="predicted"/>
<feature type="transmembrane region" description="Helical" evidence="2">
    <location>
        <begin position="52"/>
        <end position="69"/>
    </location>
</feature>
<gene>
    <name evidence="3" type="ORF">Enr8_43320</name>
</gene>
<dbReference type="EMBL" id="SJPF01000005">
    <property type="protein sequence ID" value="TWT30807.1"/>
    <property type="molecule type" value="Genomic_DNA"/>
</dbReference>